<evidence type="ECO:0000259" key="2">
    <source>
        <dbReference type="Pfam" id="PF01171"/>
    </source>
</evidence>
<sequence>MAYLERQMISLCGKAIHGWRMIAEGDKVALGLSGGKDSLGLLWLLRERMRRIPIEFELTPMHIDMGFGNVDVAALRRFCAELGLDLLVFESDFGPRAHSPENRKNSPCFFCALKRRAQMFKMCREHGCNKLALAHHQDDIFETFLMNILHAGNISTMLPVQALFRGELKIIRPLSLIGADQTRRFAQVKELPVQPPCCPSAGQTTRAQAGRALDGFFRDNKKSRANLWRALTHAGLASLPAPPTTMRLGRKKSDSK</sequence>
<evidence type="ECO:0000256" key="1">
    <source>
        <dbReference type="ARBA" id="ARBA00022679"/>
    </source>
</evidence>
<gene>
    <name evidence="3" type="ordered locus">Deba_2678</name>
</gene>
<dbReference type="eggNOG" id="COG0037">
    <property type="taxonomic scope" value="Bacteria"/>
</dbReference>
<organism evidence="3 4">
    <name type="scientific">Desulfarculus baarsii (strain ATCC 33931 / DSM 2075 / LMG 7858 / VKM B-1802 / 2st14)</name>
    <dbReference type="NCBI Taxonomy" id="644282"/>
    <lineage>
        <taxon>Bacteria</taxon>
        <taxon>Pseudomonadati</taxon>
        <taxon>Thermodesulfobacteriota</taxon>
        <taxon>Desulfarculia</taxon>
        <taxon>Desulfarculales</taxon>
        <taxon>Desulfarculaceae</taxon>
        <taxon>Desulfarculus</taxon>
    </lineage>
</organism>
<name>E1QKD9_DESB2</name>
<dbReference type="EMBL" id="CP002085">
    <property type="protein sequence ID" value="ADK86032.1"/>
    <property type="molecule type" value="Genomic_DNA"/>
</dbReference>
<dbReference type="STRING" id="644282.Deba_2678"/>
<dbReference type="InterPro" id="IPR011063">
    <property type="entry name" value="TilS/TtcA_N"/>
</dbReference>
<dbReference type="CDD" id="cd24138">
    <property type="entry name" value="TtcA-like"/>
    <property type="match status" value="1"/>
</dbReference>
<dbReference type="InterPro" id="IPR035107">
    <property type="entry name" value="tRNA_thiolation_TtcA_Ctu1"/>
</dbReference>
<dbReference type="InterPro" id="IPR014729">
    <property type="entry name" value="Rossmann-like_a/b/a_fold"/>
</dbReference>
<keyword evidence="1" id="KW-0808">Transferase</keyword>
<keyword evidence="4" id="KW-1185">Reference proteome</keyword>
<proteinExistence type="predicted"/>
<dbReference type="Gene3D" id="3.40.50.620">
    <property type="entry name" value="HUPs"/>
    <property type="match status" value="1"/>
</dbReference>
<protein>
    <submittedName>
        <fullName evidence="3">PP-loop domain protein</fullName>
    </submittedName>
</protein>
<dbReference type="AlphaFoldDB" id="E1QKD9"/>
<dbReference type="KEGG" id="dbr:Deba_2678"/>
<dbReference type="PANTHER" id="PTHR43686">
    <property type="entry name" value="SULFURTRANSFERASE-RELATED"/>
    <property type="match status" value="1"/>
</dbReference>
<dbReference type="RefSeq" id="WP_013259471.1">
    <property type="nucleotide sequence ID" value="NC_014365.1"/>
</dbReference>
<dbReference type="HOGENOM" id="CLU_026481_5_2_7"/>
<dbReference type="GO" id="GO:0016740">
    <property type="term" value="F:transferase activity"/>
    <property type="evidence" value="ECO:0007669"/>
    <property type="project" value="UniProtKB-KW"/>
</dbReference>
<dbReference type="PIRSF" id="PIRSF004976">
    <property type="entry name" value="ATPase_YdaO"/>
    <property type="match status" value="1"/>
</dbReference>
<evidence type="ECO:0000313" key="4">
    <source>
        <dbReference type="Proteomes" id="UP000009047"/>
    </source>
</evidence>
<feature type="domain" description="tRNA(Ile)-lysidine/2-thiocytidine synthase N-terminal" evidence="2">
    <location>
        <begin position="27"/>
        <end position="191"/>
    </location>
</feature>
<accession>E1QKD9</accession>
<dbReference type="SUPFAM" id="SSF52402">
    <property type="entry name" value="Adenine nucleotide alpha hydrolases-like"/>
    <property type="match status" value="1"/>
</dbReference>
<dbReference type="GO" id="GO:0008033">
    <property type="term" value="P:tRNA processing"/>
    <property type="evidence" value="ECO:0007669"/>
    <property type="project" value="InterPro"/>
</dbReference>
<dbReference type="PANTHER" id="PTHR43686:SF1">
    <property type="entry name" value="AMINOTRAN_5 DOMAIN-CONTAINING PROTEIN"/>
    <property type="match status" value="1"/>
</dbReference>
<evidence type="ECO:0000313" key="3">
    <source>
        <dbReference type="EMBL" id="ADK86032.1"/>
    </source>
</evidence>
<dbReference type="Pfam" id="PF01171">
    <property type="entry name" value="ATP_bind_3"/>
    <property type="match status" value="1"/>
</dbReference>
<reference evidence="3 4" key="1">
    <citation type="journal article" date="2010" name="Stand. Genomic Sci.">
        <title>Complete genome sequence of Desulfarculus baarsii type strain (2st14).</title>
        <authorList>
            <person name="Sun H."/>
            <person name="Spring S."/>
            <person name="Lapidus A."/>
            <person name="Davenport K."/>
            <person name="Del Rio T.G."/>
            <person name="Tice H."/>
            <person name="Nolan M."/>
            <person name="Copeland A."/>
            <person name="Cheng J.F."/>
            <person name="Lucas S."/>
            <person name="Tapia R."/>
            <person name="Goodwin L."/>
            <person name="Pitluck S."/>
            <person name="Ivanova N."/>
            <person name="Pagani I."/>
            <person name="Mavromatis K."/>
            <person name="Ovchinnikova G."/>
            <person name="Pati A."/>
            <person name="Chen A."/>
            <person name="Palaniappan K."/>
            <person name="Hauser L."/>
            <person name="Chang Y.J."/>
            <person name="Jeffries C.D."/>
            <person name="Detter J.C."/>
            <person name="Han C."/>
            <person name="Rohde M."/>
            <person name="Brambilla E."/>
            <person name="Goker M."/>
            <person name="Woyke T."/>
            <person name="Bristow J."/>
            <person name="Eisen J.A."/>
            <person name="Markowitz V."/>
            <person name="Hugenholtz P."/>
            <person name="Kyrpides N.C."/>
            <person name="Klenk H.P."/>
            <person name="Land M."/>
        </authorList>
    </citation>
    <scope>NUCLEOTIDE SEQUENCE [LARGE SCALE GENOMIC DNA]</scope>
    <source>
        <strain evidence="4">ATCC 33931 / DSM 2075 / LMG 7858 / VKM B-1802 / 2st14</strain>
    </source>
</reference>
<dbReference type="OrthoDB" id="9801054at2"/>
<dbReference type="Proteomes" id="UP000009047">
    <property type="component" value="Chromosome"/>
</dbReference>